<keyword evidence="1" id="KW-0507">mRNA processing</keyword>
<evidence type="ECO:0000256" key="2">
    <source>
        <dbReference type="PROSITE-ProRule" id="PRU00278"/>
    </source>
</evidence>
<keyword evidence="7" id="KW-1185">Reference proteome</keyword>
<gene>
    <name evidence="6" type="primary">SRRM1</name>
    <name evidence="6" type="ORF">SO694_000432120</name>
</gene>
<dbReference type="Pfam" id="PF00639">
    <property type="entry name" value="Rotamase"/>
    <property type="match status" value="1"/>
</dbReference>
<dbReference type="InterPro" id="IPR052225">
    <property type="entry name" value="Ser/Arg_repetitive_matrix"/>
</dbReference>
<dbReference type="Gene3D" id="1.20.1390.10">
    <property type="entry name" value="PWI domain"/>
    <property type="match status" value="1"/>
</dbReference>
<dbReference type="SMART" id="SM00311">
    <property type="entry name" value="PWI"/>
    <property type="match status" value="1"/>
</dbReference>
<dbReference type="PANTHER" id="PTHR23148:SF0">
    <property type="entry name" value="SERINE_ARGININE REPETITIVE MATRIX PROTEIN 1"/>
    <property type="match status" value="1"/>
</dbReference>
<keyword evidence="2" id="KW-0413">Isomerase</keyword>
<feature type="domain" description="PpiC" evidence="4">
    <location>
        <begin position="193"/>
        <end position="307"/>
    </location>
</feature>
<proteinExistence type="predicted"/>
<dbReference type="Proteomes" id="UP001363151">
    <property type="component" value="Unassembled WGS sequence"/>
</dbReference>
<sequence>MSVDIKNYGDADKKLIKKLTAAGKFDASLDQKLNIEKVNVEVMVRWVNERLTELLGFEDDVVVNLVENMLTQTQDAFSGQVKRVDPKQLQIQLTGFLDRQAAPFVAELWKLLLDAQDAPHGIPRAFVERKKAELLKRQATRDGDKAAIRKAGRPRCRAGGGEDAAAALASERGSWYCVNEATGERRWDAPGAEAKVVVRHVLVKHAGSKRPSSHRTATIALSKADAAAELEALRAAVAAAEDRAGALAAAARDRSDCPSSAKDGQLKPFARGELDKSFEAAAFALEPGALSGVVDTPSGLHLILRLS</sequence>
<keyword evidence="2" id="KW-0697">Rotamase</keyword>
<dbReference type="PANTHER" id="PTHR23148">
    <property type="entry name" value="SERINE/ARGININE REGULATED NUCLEAR MATRIX PROTEIN"/>
    <property type="match status" value="1"/>
</dbReference>
<evidence type="ECO:0000256" key="3">
    <source>
        <dbReference type="SAM" id="Coils"/>
    </source>
</evidence>
<dbReference type="SUPFAM" id="SSF101233">
    <property type="entry name" value="PWI domain"/>
    <property type="match status" value="1"/>
</dbReference>
<dbReference type="InterPro" id="IPR046357">
    <property type="entry name" value="PPIase_dom_sf"/>
</dbReference>
<comment type="caution">
    <text evidence="6">The sequence shown here is derived from an EMBL/GenBank/DDBJ whole genome shotgun (WGS) entry which is preliminary data.</text>
</comment>
<evidence type="ECO:0000313" key="7">
    <source>
        <dbReference type="Proteomes" id="UP001363151"/>
    </source>
</evidence>
<dbReference type="PROSITE" id="PS51025">
    <property type="entry name" value="PWI"/>
    <property type="match status" value="1"/>
</dbReference>
<dbReference type="InterPro" id="IPR002483">
    <property type="entry name" value="PWI_dom"/>
</dbReference>
<evidence type="ECO:0000256" key="1">
    <source>
        <dbReference type="ARBA" id="ARBA00022664"/>
    </source>
</evidence>
<evidence type="ECO:0000313" key="6">
    <source>
        <dbReference type="EMBL" id="KAK7249003.1"/>
    </source>
</evidence>
<name>A0ABR1G766_AURAN</name>
<feature type="coiled-coil region" evidence="3">
    <location>
        <begin position="223"/>
        <end position="250"/>
    </location>
</feature>
<dbReference type="Pfam" id="PF01480">
    <property type="entry name" value="PWI"/>
    <property type="match status" value="1"/>
</dbReference>
<evidence type="ECO:0000259" key="4">
    <source>
        <dbReference type="PROSITE" id="PS50198"/>
    </source>
</evidence>
<reference evidence="6 7" key="1">
    <citation type="submission" date="2024-03" db="EMBL/GenBank/DDBJ databases">
        <title>Aureococcus anophagefferens CCMP1851 and Kratosvirus quantuckense: Draft genome of a second virus-susceptible host strain in the model system.</title>
        <authorList>
            <person name="Chase E."/>
            <person name="Truchon A.R."/>
            <person name="Schepens W."/>
            <person name="Wilhelm S.W."/>
        </authorList>
    </citation>
    <scope>NUCLEOTIDE SEQUENCE [LARGE SCALE GENOMIC DNA]</scope>
    <source>
        <strain evidence="6 7">CCMP1851</strain>
    </source>
</reference>
<dbReference type="Gene3D" id="3.10.50.40">
    <property type="match status" value="1"/>
</dbReference>
<feature type="domain" description="PWI" evidence="5">
    <location>
        <begin position="22"/>
        <end position="129"/>
    </location>
</feature>
<dbReference type="EMBL" id="JBBJCI010000084">
    <property type="protein sequence ID" value="KAK7249003.1"/>
    <property type="molecule type" value="Genomic_DNA"/>
</dbReference>
<dbReference type="InterPro" id="IPR036483">
    <property type="entry name" value="PWI_dom_sf"/>
</dbReference>
<dbReference type="SUPFAM" id="SSF54534">
    <property type="entry name" value="FKBP-like"/>
    <property type="match status" value="1"/>
</dbReference>
<keyword evidence="3" id="KW-0175">Coiled coil</keyword>
<dbReference type="InterPro" id="IPR000297">
    <property type="entry name" value="PPIase_PpiC"/>
</dbReference>
<organism evidence="6 7">
    <name type="scientific">Aureococcus anophagefferens</name>
    <name type="common">Harmful bloom alga</name>
    <dbReference type="NCBI Taxonomy" id="44056"/>
    <lineage>
        <taxon>Eukaryota</taxon>
        <taxon>Sar</taxon>
        <taxon>Stramenopiles</taxon>
        <taxon>Ochrophyta</taxon>
        <taxon>Pelagophyceae</taxon>
        <taxon>Pelagomonadales</taxon>
        <taxon>Pelagomonadaceae</taxon>
        <taxon>Aureococcus</taxon>
    </lineage>
</organism>
<evidence type="ECO:0000259" key="5">
    <source>
        <dbReference type="PROSITE" id="PS51025"/>
    </source>
</evidence>
<accession>A0ABR1G766</accession>
<dbReference type="PROSITE" id="PS50198">
    <property type="entry name" value="PPIC_PPIASE_2"/>
    <property type="match status" value="1"/>
</dbReference>
<protein>
    <submittedName>
        <fullName evidence="6">RNA-binding protein</fullName>
    </submittedName>
</protein>